<proteinExistence type="predicted"/>
<dbReference type="Proteomes" id="UP000001072">
    <property type="component" value="Unassembled WGS sequence"/>
</dbReference>
<protein>
    <submittedName>
        <fullName evidence="2">Uncharacterized protein</fullName>
    </submittedName>
</protein>
<dbReference type="RefSeq" id="XP_007417341.1">
    <property type="nucleotide sequence ID" value="XM_007417279.1"/>
</dbReference>
<dbReference type="HOGENOM" id="CLU_087040_0_0_1"/>
<organism evidence="3">
    <name type="scientific">Melampsora larici-populina (strain 98AG31 / pathotype 3-4-7)</name>
    <name type="common">Poplar leaf rust fungus</name>
    <dbReference type="NCBI Taxonomy" id="747676"/>
    <lineage>
        <taxon>Eukaryota</taxon>
        <taxon>Fungi</taxon>
        <taxon>Dikarya</taxon>
        <taxon>Basidiomycota</taxon>
        <taxon>Pucciniomycotina</taxon>
        <taxon>Pucciniomycetes</taxon>
        <taxon>Pucciniales</taxon>
        <taxon>Melampsoraceae</taxon>
        <taxon>Melampsora</taxon>
    </lineage>
</organism>
<evidence type="ECO:0000256" key="1">
    <source>
        <dbReference type="SAM" id="MobiDB-lite"/>
    </source>
</evidence>
<dbReference type="EMBL" id="GL883159">
    <property type="protein sequence ID" value="EGF99432.1"/>
    <property type="molecule type" value="Genomic_DNA"/>
</dbReference>
<dbReference type="VEuPathDB" id="FungiDB:MELLADRAFT_112744"/>
<feature type="region of interest" description="Disordered" evidence="1">
    <location>
        <begin position="23"/>
        <end position="88"/>
    </location>
</feature>
<dbReference type="AlphaFoldDB" id="F4S7G1"/>
<reference evidence="3" key="1">
    <citation type="journal article" date="2011" name="Proc. Natl. Acad. Sci. U.S.A.">
        <title>Obligate biotrophy features unraveled by the genomic analysis of rust fungi.</title>
        <authorList>
            <person name="Duplessis S."/>
            <person name="Cuomo C.A."/>
            <person name="Lin Y.-C."/>
            <person name="Aerts A."/>
            <person name="Tisserant E."/>
            <person name="Veneault-Fourrey C."/>
            <person name="Joly D.L."/>
            <person name="Hacquard S."/>
            <person name="Amselem J."/>
            <person name="Cantarel B.L."/>
            <person name="Chiu R."/>
            <person name="Coutinho P.M."/>
            <person name="Feau N."/>
            <person name="Field M."/>
            <person name="Frey P."/>
            <person name="Gelhaye E."/>
            <person name="Goldberg J."/>
            <person name="Grabherr M.G."/>
            <person name="Kodira C.D."/>
            <person name="Kohler A."/>
            <person name="Kuees U."/>
            <person name="Lindquist E.A."/>
            <person name="Lucas S.M."/>
            <person name="Mago R."/>
            <person name="Mauceli E."/>
            <person name="Morin E."/>
            <person name="Murat C."/>
            <person name="Pangilinan J.L."/>
            <person name="Park R."/>
            <person name="Pearson M."/>
            <person name="Quesneville H."/>
            <person name="Rouhier N."/>
            <person name="Sakthikumar S."/>
            <person name="Salamov A.A."/>
            <person name="Schmutz J."/>
            <person name="Selles B."/>
            <person name="Shapiro H."/>
            <person name="Tanguay P."/>
            <person name="Tuskan G.A."/>
            <person name="Henrissat B."/>
            <person name="Van de Peer Y."/>
            <person name="Rouze P."/>
            <person name="Ellis J.G."/>
            <person name="Dodds P.N."/>
            <person name="Schein J.E."/>
            <person name="Zhong S."/>
            <person name="Hamelin R.C."/>
            <person name="Grigoriev I.V."/>
            <person name="Szabo L.J."/>
            <person name="Martin F."/>
        </authorList>
    </citation>
    <scope>NUCLEOTIDE SEQUENCE [LARGE SCALE GENOMIC DNA]</scope>
    <source>
        <strain evidence="3">98AG31 / pathotype 3-4-7</strain>
    </source>
</reference>
<dbReference type="KEGG" id="mlr:MELLADRAFT_112744"/>
<feature type="compositionally biased region" description="Polar residues" evidence="1">
    <location>
        <begin position="41"/>
        <end position="64"/>
    </location>
</feature>
<dbReference type="GeneID" id="18924778"/>
<dbReference type="InParanoid" id="F4S7G1"/>
<accession>F4S7G1</accession>
<evidence type="ECO:0000313" key="3">
    <source>
        <dbReference type="Proteomes" id="UP000001072"/>
    </source>
</evidence>
<evidence type="ECO:0000313" key="2">
    <source>
        <dbReference type="EMBL" id="EGF99432.1"/>
    </source>
</evidence>
<gene>
    <name evidence="2" type="ORF">MELLADRAFT_112744</name>
</gene>
<keyword evidence="3" id="KW-1185">Reference proteome</keyword>
<sequence>MWLLADYWASYLHRKINMEAPLAAPAQSEPPHSNLPDYDPTKTSTSQSEFLTDTEVAQTETALATSPLEYVSDSDPPPTDSESAQLELPLSDPANFMLDVIIPESELEREDCIANITDAILAEGMTLREFIMTVEPSASTLFRSSPHPSQSLIVHRTVNIINFINSQHMTIYDFLLALLTRGEPEIFLHQRQFRGTGWYSQRAIRGVFIGMQNLIYGAGNQESVWRDLIQAEADALSVHNFTG</sequence>
<name>F4S7G1_MELLP</name>